<feature type="binding site" evidence="9">
    <location>
        <position position="239"/>
    </location>
    <ligand>
        <name>(6S)-NADPHX</name>
        <dbReference type="ChEBI" id="CHEBI:64076"/>
    </ligand>
</feature>
<dbReference type="Proteomes" id="UP000036987">
    <property type="component" value="Unassembled WGS sequence"/>
</dbReference>
<dbReference type="GO" id="GO:0004733">
    <property type="term" value="F:pyridoxamine phosphate oxidase activity"/>
    <property type="evidence" value="ECO:0007669"/>
    <property type="project" value="InterPro"/>
</dbReference>
<dbReference type="PROSITE" id="PS01064">
    <property type="entry name" value="PYRIDOX_OXIDASE"/>
    <property type="match status" value="1"/>
</dbReference>
<dbReference type="PANTHER" id="PTHR10851">
    <property type="entry name" value="PYRIDOXINE-5-PHOSPHATE OXIDASE"/>
    <property type="match status" value="1"/>
</dbReference>
<feature type="binding site" evidence="9">
    <location>
        <position position="196"/>
    </location>
    <ligand>
        <name>K(+)</name>
        <dbReference type="ChEBI" id="CHEBI:29103"/>
    </ligand>
</feature>
<feature type="binding site" evidence="9">
    <location>
        <begin position="131"/>
        <end position="135"/>
    </location>
    <ligand>
        <name>(6S)-NADPHX</name>
        <dbReference type="ChEBI" id="CHEBI:64076"/>
    </ligand>
</feature>
<protein>
    <recommendedName>
        <fullName evidence="9">NAD(P)H-hydrate epimerase</fullName>
        <ecNumber evidence="9">5.1.99.6</ecNumber>
    </recommendedName>
    <alternativeName>
        <fullName evidence="9">NAD(P)HX epimerase</fullName>
    </alternativeName>
</protein>
<evidence type="ECO:0000256" key="9">
    <source>
        <dbReference type="HAMAP-Rule" id="MF_03159"/>
    </source>
</evidence>
<evidence type="ECO:0000256" key="2">
    <source>
        <dbReference type="ARBA" id="ARBA00004738"/>
    </source>
</evidence>
<dbReference type="InterPro" id="IPR004443">
    <property type="entry name" value="YjeF_N_dom"/>
</dbReference>
<dbReference type="NCBIfam" id="NF004231">
    <property type="entry name" value="PRK05679.1"/>
    <property type="match status" value="1"/>
</dbReference>
<dbReference type="GO" id="GO:0052856">
    <property type="term" value="F:NAD(P)HX epimerase activity"/>
    <property type="evidence" value="ECO:0007669"/>
    <property type="project" value="UniProtKB-UniRule"/>
</dbReference>
<comment type="pathway">
    <text evidence="3">Cofactor metabolism; pyridoxal 5'-phosphate salvage; pyridoxal 5'-phosphate from pyridoxine 5'-phosphate: step 1/1.</text>
</comment>
<evidence type="ECO:0000256" key="3">
    <source>
        <dbReference type="ARBA" id="ARBA00005037"/>
    </source>
</evidence>
<dbReference type="EC" id="5.1.99.6" evidence="9"/>
<dbReference type="OMA" id="DPFDQFR"/>
<dbReference type="SUPFAM" id="SSF50475">
    <property type="entry name" value="FMN-binding split barrel"/>
    <property type="match status" value="1"/>
</dbReference>
<keyword evidence="9" id="KW-0547">Nucleotide-binding</keyword>
<evidence type="ECO:0000256" key="10">
    <source>
        <dbReference type="SAM" id="SignalP"/>
    </source>
</evidence>
<comment type="similarity">
    <text evidence="9">Belongs to the NnrE/AIBP family.</text>
</comment>
<proteinExistence type="inferred from homology"/>
<evidence type="ECO:0000313" key="12">
    <source>
        <dbReference type="EMBL" id="KMZ71966.1"/>
    </source>
</evidence>
<dbReference type="Pfam" id="PF03853">
    <property type="entry name" value="YjeF_N"/>
    <property type="match status" value="1"/>
</dbReference>
<keyword evidence="9" id="KW-0479">Metal-binding</keyword>
<keyword evidence="13" id="KW-1185">Reference proteome</keyword>
<comment type="cofactor">
    <cofactor evidence="1">
        <name>FMN</name>
        <dbReference type="ChEBI" id="CHEBI:58210"/>
    </cofactor>
</comment>
<dbReference type="InterPro" id="IPR019576">
    <property type="entry name" value="Pyridoxamine_oxidase_dimer_C"/>
</dbReference>
<dbReference type="Pfam" id="PF10590">
    <property type="entry name" value="PNP_phzG_C"/>
    <property type="match status" value="1"/>
</dbReference>
<dbReference type="NCBIfam" id="TIGR00558">
    <property type="entry name" value="pdxH"/>
    <property type="match status" value="1"/>
</dbReference>
<evidence type="ECO:0000256" key="8">
    <source>
        <dbReference type="ARBA" id="ARBA00023096"/>
    </source>
</evidence>
<keyword evidence="10" id="KW-0732">Signal</keyword>
<evidence type="ECO:0000256" key="1">
    <source>
        <dbReference type="ARBA" id="ARBA00001917"/>
    </source>
</evidence>
<comment type="cofactor">
    <cofactor evidence="9">
        <name>K(+)</name>
        <dbReference type="ChEBI" id="CHEBI:29103"/>
    </cofactor>
    <text evidence="9">Binds 1 potassium ion per subunit.</text>
</comment>
<dbReference type="Gene3D" id="2.30.110.10">
    <property type="entry name" value="Electron Transport, Fmn-binding Protein, Chain A"/>
    <property type="match status" value="1"/>
</dbReference>
<dbReference type="FunFam" id="3.40.50.10260:FF:000006">
    <property type="entry name" value="NAD(P)H-hydrate epimerase"/>
    <property type="match status" value="1"/>
</dbReference>
<organism evidence="12 13">
    <name type="scientific">Zostera marina</name>
    <name type="common">Eelgrass</name>
    <dbReference type="NCBI Taxonomy" id="29655"/>
    <lineage>
        <taxon>Eukaryota</taxon>
        <taxon>Viridiplantae</taxon>
        <taxon>Streptophyta</taxon>
        <taxon>Embryophyta</taxon>
        <taxon>Tracheophyta</taxon>
        <taxon>Spermatophyta</taxon>
        <taxon>Magnoliopsida</taxon>
        <taxon>Liliopsida</taxon>
        <taxon>Zosteraceae</taxon>
        <taxon>Zostera</taxon>
    </lineage>
</organism>
<comment type="caution">
    <text evidence="12">The sequence shown here is derived from an EMBL/GenBank/DDBJ whole genome shotgun (WGS) entry which is preliminary data.</text>
</comment>
<keyword evidence="9" id="KW-0413">Isomerase</keyword>
<evidence type="ECO:0000256" key="6">
    <source>
        <dbReference type="ARBA" id="ARBA00022643"/>
    </source>
</evidence>
<keyword evidence="9" id="KW-0520">NAD</keyword>
<dbReference type="GO" id="GO:0008615">
    <property type="term" value="P:pyridoxine biosynthetic process"/>
    <property type="evidence" value="ECO:0007669"/>
    <property type="project" value="UniProtKB-KW"/>
</dbReference>
<dbReference type="HAMAP" id="MF_01966">
    <property type="entry name" value="NADHX_epimerase"/>
    <property type="match status" value="1"/>
</dbReference>
<dbReference type="PANTHER" id="PTHR10851:SF0">
    <property type="entry name" value="PYRIDOXINE-5'-PHOSPHATE OXIDASE"/>
    <property type="match status" value="1"/>
</dbReference>
<feature type="signal peptide" evidence="10">
    <location>
        <begin position="1"/>
        <end position="18"/>
    </location>
</feature>
<reference evidence="13" key="1">
    <citation type="journal article" date="2016" name="Nature">
        <title>The genome of the seagrass Zostera marina reveals angiosperm adaptation to the sea.</title>
        <authorList>
            <person name="Olsen J.L."/>
            <person name="Rouze P."/>
            <person name="Verhelst B."/>
            <person name="Lin Y.-C."/>
            <person name="Bayer T."/>
            <person name="Collen J."/>
            <person name="Dattolo E."/>
            <person name="De Paoli E."/>
            <person name="Dittami S."/>
            <person name="Maumus F."/>
            <person name="Michel G."/>
            <person name="Kersting A."/>
            <person name="Lauritano C."/>
            <person name="Lohaus R."/>
            <person name="Toepel M."/>
            <person name="Tonon T."/>
            <person name="Vanneste K."/>
            <person name="Amirebrahimi M."/>
            <person name="Brakel J."/>
            <person name="Bostroem C."/>
            <person name="Chovatia M."/>
            <person name="Grimwood J."/>
            <person name="Jenkins J.W."/>
            <person name="Jueterbock A."/>
            <person name="Mraz A."/>
            <person name="Stam W.T."/>
            <person name="Tice H."/>
            <person name="Bornberg-Bauer E."/>
            <person name="Green P.J."/>
            <person name="Pearson G.A."/>
            <person name="Procaccini G."/>
            <person name="Duarte C.M."/>
            <person name="Schmutz J."/>
            <person name="Reusch T.B.H."/>
            <person name="Van de Peer Y."/>
        </authorList>
    </citation>
    <scope>NUCLEOTIDE SEQUENCE [LARGE SCALE GENOMIC DNA]</scope>
    <source>
        <strain evidence="13">cv. Finnish</strain>
    </source>
</reference>
<comment type="catalytic activity">
    <reaction evidence="9">
        <text>(6R)-NADPHX = (6S)-NADPHX</text>
        <dbReference type="Rhea" id="RHEA:32227"/>
        <dbReference type="ChEBI" id="CHEBI:64076"/>
        <dbReference type="ChEBI" id="CHEBI:64077"/>
        <dbReference type="EC" id="5.1.99.6"/>
    </reaction>
</comment>
<dbReference type="OrthoDB" id="10064708at2759"/>
<dbReference type="Pfam" id="PF01243">
    <property type="entry name" value="PNPOx_N"/>
    <property type="match status" value="1"/>
</dbReference>
<dbReference type="FunFam" id="2.30.110.10:FF:000005">
    <property type="entry name" value="NAD(P)H-hydrate epimerase"/>
    <property type="match status" value="1"/>
</dbReference>
<comment type="pathway">
    <text evidence="2">Cofactor metabolism; pyridoxal 5'-phosphate salvage; pyridoxal 5'-phosphate from pyridoxamine 5'-phosphate: step 1/1.</text>
</comment>
<keyword evidence="8" id="KW-0664">Pyridoxine biosynthesis</keyword>
<comment type="caution">
    <text evidence="9">Lacks conserved residue(s) required for the propagation of feature annotation.</text>
</comment>
<dbReference type="GO" id="GO:0046872">
    <property type="term" value="F:metal ion binding"/>
    <property type="evidence" value="ECO:0007669"/>
    <property type="project" value="UniProtKB-KW"/>
</dbReference>
<dbReference type="InterPro" id="IPR011576">
    <property type="entry name" value="Pyridox_Oxase_N"/>
</dbReference>
<dbReference type="InterPro" id="IPR012349">
    <property type="entry name" value="Split_barrel_FMN-bd"/>
</dbReference>
<feature type="binding site" evidence="9">
    <location>
        <begin position="200"/>
        <end position="206"/>
    </location>
    <ligand>
        <name>(6S)-NADPHX</name>
        <dbReference type="ChEBI" id="CHEBI:64076"/>
    </ligand>
</feature>
<keyword evidence="7" id="KW-0560">Oxidoreductase</keyword>
<evidence type="ECO:0000256" key="5">
    <source>
        <dbReference type="ARBA" id="ARBA00022630"/>
    </source>
</evidence>
<evidence type="ECO:0000256" key="7">
    <source>
        <dbReference type="ARBA" id="ARBA00023002"/>
    </source>
</evidence>
<keyword evidence="6" id="KW-0288">FMN</keyword>
<keyword evidence="9" id="KW-0630">Potassium</keyword>
<dbReference type="EMBL" id="LFYR01000647">
    <property type="protein sequence ID" value="KMZ71966.1"/>
    <property type="molecule type" value="Genomic_DNA"/>
</dbReference>
<dbReference type="PROSITE" id="PS51385">
    <property type="entry name" value="YJEF_N"/>
    <property type="match status" value="1"/>
</dbReference>
<comment type="catalytic activity">
    <reaction evidence="9">
        <text>(6R)-NADHX = (6S)-NADHX</text>
        <dbReference type="Rhea" id="RHEA:32215"/>
        <dbReference type="ChEBI" id="CHEBI:64074"/>
        <dbReference type="ChEBI" id="CHEBI:64075"/>
        <dbReference type="EC" id="5.1.99.6"/>
    </reaction>
</comment>
<keyword evidence="5" id="KW-0285">Flavoprotein</keyword>
<dbReference type="HAMAP" id="MF_01629">
    <property type="entry name" value="PdxH"/>
    <property type="match status" value="1"/>
</dbReference>
<dbReference type="AlphaFoldDB" id="A0A0K9PSK8"/>
<evidence type="ECO:0000259" key="11">
    <source>
        <dbReference type="PROSITE" id="PS51385"/>
    </source>
</evidence>
<dbReference type="STRING" id="29655.A0A0K9PSK8"/>
<comment type="subunit">
    <text evidence="4">Homodimer.</text>
</comment>
<name>A0A0K9PSK8_ZOSMR</name>
<comment type="function">
    <text evidence="9">Catalyzes the epimerization of the S- and R-forms of NAD(P)HX, a damaged form of NAD(P)H that is a result of enzymatic or heat-dependent hydration. This is a prerequisite for the S-specific NAD(P)H-hydrate dehydratase to allow the repair of both epimers of NAD(P)HX.</text>
</comment>
<evidence type="ECO:0000313" key="13">
    <source>
        <dbReference type="Proteomes" id="UP000036987"/>
    </source>
</evidence>
<accession>A0A0K9PSK8</accession>
<gene>
    <name evidence="12" type="ORF">ZOSMA_171G00460</name>
</gene>
<dbReference type="SUPFAM" id="SSF64153">
    <property type="entry name" value="YjeF N-terminal domain-like"/>
    <property type="match status" value="1"/>
</dbReference>
<feature type="binding site" evidence="9">
    <location>
        <position position="242"/>
    </location>
    <ligand>
        <name>K(+)</name>
        <dbReference type="ChEBI" id="CHEBI:29103"/>
    </ligand>
</feature>
<dbReference type="UniPathway" id="UPA01068">
    <property type="reaction ID" value="UER00304"/>
</dbReference>
<dbReference type="GO" id="GO:0010181">
    <property type="term" value="F:FMN binding"/>
    <property type="evidence" value="ECO:0007669"/>
    <property type="project" value="InterPro"/>
</dbReference>
<dbReference type="NCBIfam" id="TIGR00197">
    <property type="entry name" value="yjeF_nterm"/>
    <property type="match status" value="1"/>
</dbReference>
<dbReference type="InterPro" id="IPR019740">
    <property type="entry name" value="Pyridox_Oxase_CS"/>
</dbReference>
<dbReference type="InterPro" id="IPR000659">
    <property type="entry name" value="Pyridox_Oxase"/>
</dbReference>
<feature type="domain" description="YjeF N-terminal" evidence="11">
    <location>
        <begin position="81"/>
        <end position="297"/>
    </location>
</feature>
<evidence type="ECO:0000256" key="4">
    <source>
        <dbReference type="ARBA" id="ARBA00011738"/>
    </source>
</evidence>
<dbReference type="Gene3D" id="3.40.50.10260">
    <property type="entry name" value="YjeF N-terminal domain"/>
    <property type="match status" value="1"/>
</dbReference>
<sequence>MAMFLAFRFFTSLPASSGALFSLFARSPFGRRRSPFLGSSVLQSLSSSSRFALAPSLARGLSGGKMEVEQVPVSYLTQKQATDIDQALMGPLGFSIDQLMELAGLSIACAIGEVYKVNDYSRVLVICGPGNNGGDGLVAVRHLCHFGYKPIVCYPKRTPKSLYTGLVSQLESLSVPFVSIEDLPFDFSSDFDLIIDAIFGFSFHGNPRPPFDDIIKRLISLQNLGGDESKKSPEIISVDIPSGWHVEEGFNGECIKPHMLISLTAPKLCAKKFCGSHHFLGGRFIPPSIADKYRIQVPPYHGTSMCVRIGKPPPVNISSLRENYISPEFIENQVSKDPMDQFQKWFDDAASFGLREPNAMALSTANKEGKPSSRIVLLKGVDDSGFVWFTNYESRKACDLSENPHASLLFHWNSMNRQVRIEGIVKKVSDEESEKYFHSRPRESQIGAIASKQSSILSERQEIQQTYKDLLQKYSDGSVIPKPECWGGYRLTPHLFEFWQGQQSRLHDRLQYSAKQVNGKQIWSIDRLAP</sequence>
<feature type="chain" id="PRO_5005528263" description="NAD(P)H-hydrate epimerase" evidence="10">
    <location>
        <begin position="19"/>
        <end position="530"/>
    </location>
</feature>
<dbReference type="InterPro" id="IPR036652">
    <property type="entry name" value="YjeF_N_dom_sf"/>
</dbReference>
<feature type="binding site" evidence="9">
    <location>
        <position position="132"/>
    </location>
    <ligand>
        <name>K(+)</name>
        <dbReference type="ChEBI" id="CHEBI:29103"/>
    </ligand>
</feature>